<dbReference type="InterPro" id="IPR000073">
    <property type="entry name" value="AB_hydrolase_1"/>
</dbReference>
<keyword evidence="1" id="KW-0812">Transmembrane</keyword>
<evidence type="ECO:0000259" key="2">
    <source>
        <dbReference type="Pfam" id="PF12697"/>
    </source>
</evidence>
<keyword evidence="1" id="KW-0472">Membrane</keyword>
<dbReference type="EMBL" id="BAABAE010000003">
    <property type="protein sequence ID" value="GAA3746040.1"/>
    <property type="molecule type" value="Genomic_DNA"/>
</dbReference>
<proteinExistence type="predicted"/>
<evidence type="ECO:0000256" key="1">
    <source>
        <dbReference type="SAM" id="Phobius"/>
    </source>
</evidence>
<dbReference type="Pfam" id="PF12697">
    <property type="entry name" value="Abhydrolase_6"/>
    <property type="match status" value="1"/>
</dbReference>
<feature type="domain" description="AB hydrolase-1" evidence="2">
    <location>
        <begin position="196"/>
        <end position="393"/>
    </location>
</feature>
<evidence type="ECO:0000313" key="3">
    <source>
        <dbReference type="EMBL" id="GAA3746040.1"/>
    </source>
</evidence>
<accession>A0ABP7FTX3</accession>
<dbReference type="Gene3D" id="3.40.50.1820">
    <property type="entry name" value="alpha/beta hydrolase"/>
    <property type="match status" value="1"/>
</dbReference>
<dbReference type="RefSeq" id="WP_344756606.1">
    <property type="nucleotide sequence ID" value="NZ_BAABAE010000003.1"/>
</dbReference>
<name>A0ABP7FTX3_9MICO</name>
<protein>
    <submittedName>
        <fullName evidence="3">Alpha/beta fold hydrolase</fullName>
    </submittedName>
</protein>
<dbReference type="PANTHER" id="PTHR43358">
    <property type="entry name" value="ALPHA/BETA-HYDROLASE"/>
    <property type="match status" value="1"/>
</dbReference>
<evidence type="ECO:0000313" key="4">
    <source>
        <dbReference type="Proteomes" id="UP001501004"/>
    </source>
</evidence>
<dbReference type="Proteomes" id="UP001501004">
    <property type="component" value="Unassembled WGS sequence"/>
</dbReference>
<dbReference type="GO" id="GO:0016787">
    <property type="term" value="F:hydrolase activity"/>
    <property type="evidence" value="ECO:0007669"/>
    <property type="project" value="UniProtKB-KW"/>
</dbReference>
<gene>
    <name evidence="3" type="ORF">GCM10022239_22030</name>
</gene>
<comment type="caution">
    <text evidence="3">The sequence shown here is derived from an EMBL/GenBank/DDBJ whole genome shotgun (WGS) entry which is preliminary data.</text>
</comment>
<reference evidence="4" key="1">
    <citation type="journal article" date="2019" name="Int. J. Syst. Evol. Microbiol.">
        <title>The Global Catalogue of Microorganisms (GCM) 10K type strain sequencing project: providing services to taxonomists for standard genome sequencing and annotation.</title>
        <authorList>
            <consortium name="The Broad Institute Genomics Platform"/>
            <consortium name="The Broad Institute Genome Sequencing Center for Infectious Disease"/>
            <person name="Wu L."/>
            <person name="Ma J."/>
        </authorList>
    </citation>
    <scope>NUCLEOTIDE SEQUENCE [LARGE SCALE GENOMIC DNA]</scope>
    <source>
        <strain evidence="4">JCM 16949</strain>
    </source>
</reference>
<keyword evidence="3" id="KW-0378">Hydrolase</keyword>
<organism evidence="3 4">
    <name type="scientific">Leifsonella bigeumensis</name>
    <dbReference type="NCBI Taxonomy" id="433643"/>
    <lineage>
        <taxon>Bacteria</taxon>
        <taxon>Bacillati</taxon>
        <taxon>Actinomycetota</taxon>
        <taxon>Actinomycetes</taxon>
        <taxon>Micrococcales</taxon>
        <taxon>Microbacteriaceae</taxon>
        <taxon>Leifsonella</taxon>
    </lineage>
</organism>
<sequence length="407" mass="43950">MESSRRHAGPPGRDRPVAVWAIAAGLTGLGIAVVAAAVTAAAVLVARKVLVPPMSREEDTDILGVDRETGTITLSRSPDAVVPGRYSFWFGGASGHARVGEILAETAESVTRELIDVEFGDLEAAGRGRFNGWFYRRPEDLGVESEEVVIETELGPAPAWLVRASREHASGVGRGEGKWVIQVHGRAVSRAETIRAIPVFRDAGYTSLLISYRNDLEAPPSPDGRYALGDTEWRDVDAAIGYAIRNGAKSVVLMGWSMGGAIVLQALTRSARADAVRGLVLESPVIDWVTALDHQGRSQGLRGPLRSLVYAMMGAAWGRPFTGQHASIDLARLDFVRRADELTVPILILHSDDDDYVPSSASHALAGARPDIVTLEAFDTARHTRLWNYDPQRWNGAIAGWLARLSP</sequence>
<feature type="transmembrane region" description="Helical" evidence="1">
    <location>
        <begin position="20"/>
        <end position="46"/>
    </location>
</feature>
<dbReference type="PANTHER" id="PTHR43358:SF4">
    <property type="entry name" value="ALPHA_BETA HYDROLASE FOLD-1 DOMAIN-CONTAINING PROTEIN"/>
    <property type="match status" value="1"/>
</dbReference>
<keyword evidence="1" id="KW-1133">Transmembrane helix</keyword>
<dbReference type="InterPro" id="IPR052920">
    <property type="entry name" value="DNA-binding_regulatory"/>
</dbReference>
<keyword evidence="4" id="KW-1185">Reference proteome</keyword>
<dbReference type="InterPro" id="IPR029058">
    <property type="entry name" value="AB_hydrolase_fold"/>
</dbReference>
<dbReference type="SUPFAM" id="SSF53474">
    <property type="entry name" value="alpha/beta-Hydrolases"/>
    <property type="match status" value="1"/>
</dbReference>